<name>A0A272ET82_9RHOO</name>
<proteinExistence type="predicted"/>
<dbReference type="RefSeq" id="WP_095524476.1">
    <property type="nucleotide sequence ID" value="NZ_MDUX01000023.1"/>
</dbReference>
<dbReference type="InterPro" id="IPR016040">
    <property type="entry name" value="NAD(P)-bd_dom"/>
</dbReference>
<reference evidence="3 4" key="2">
    <citation type="submission" date="2017-07" db="EMBL/GenBank/DDBJ databases">
        <title>Candidatus Dactylopiibacterium carminicum, a nitrogen-fixing symbiont of the cochineal insect Dactylopius coccus and Dactylopius opuntiae (Hemiptera: Coccoidea: Dactylopiidae).</title>
        <authorList>
            <person name="Vera A."/>
        </authorList>
    </citation>
    <scope>NUCLEOTIDE SEQUENCE [LARGE SCALE GENOMIC DNA]</scope>
    <source>
        <strain evidence="3 4">NFDCM</strain>
    </source>
</reference>
<feature type="domain" description="NAD(P)-binding" evidence="1">
    <location>
        <begin position="7"/>
        <end position="89"/>
    </location>
</feature>
<dbReference type="Gene3D" id="3.40.50.720">
    <property type="entry name" value="NAD(P)-binding Rossmann-like Domain"/>
    <property type="match status" value="1"/>
</dbReference>
<gene>
    <name evidence="2" type="ORF">BGI27_08570</name>
    <name evidence="3" type="ORF">CGU29_08220</name>
</gene>
<dbReference type="EMBL" id="NMRN01000019">
    <property type="protein sequence ID" value="PAS93311.1"/>
    <property type="molecule type" value="Genomic_DNA"/>
</dbReference>
<dbReference type="Proteomes" id="UP000216107">
    <property type="component" value="Unassembled WGS sequence"/>
</dbReference>
<sequence length="365" mass="39943">MRIGILGATGQAGREISGALLKAGFADVVLIGRDATKLGRLQSQLAEPASQAPEIAIADAGDRQALIAAFGNLDMVVIAVGSADHLPSIIDAALDSRTDCLDILLCSAEKRRLLEACRGRIEALGLIYITDGGYHPGVPAALVRYAEMRCPGLHTAEVYGAFGVNWRERIMSLEASCDFVRELGVMDMGRLQGGNWVSDWRGMRSFDFGDGRGARACVPMGMDEMRELPYIVPTLRNAGFFIAGFGRVMDWIVMPVSLLMLKLFPRAITRVARFFVWGVRTFGGRQDWACLQLARHSQHEGIRIRLTCPSAYELTAFPVIACLRQYVEQPRKPGLHRQALFVAPGRFMADLKQAGVHLAEVKTGP</sequence>
<dbReference type="Proteomes" id="UP000623509">
    <property type="component" value="Unassembled WGS sequence"/>
</dbReference>
<keyword evidence="5" id="KW-1185">Reference proteome</keyword>
<protein>
    <recommendedName>
        <fullName evidence="1">NAD(P)-binding domain-containing protein</fullName>
    </recommendedName>
</protein>
<dbReference type="PANTHER" id="PTHR43781">
    <property type="entry name" value="SACCHAROPINE DEHYDROGENASE"/>
    <property type="match status" value="1"/>
</dbReference>
<dbReference type="OrthoDB" id="7352421at2"/>
<comment type="caution">
    <text evidence="3">The sequence shown here is derived from an EMBL/GenBank/DDBJ whole genome shotgun (WGS) entry which is preliminary data.</text>
</comment>
<dbReference type="InterPro" id="IPR036291">
    <property type="entry name" value="NAD(P)-bd_dom_sf"/>
</dbReference>
<organism evidence="3 4">
    <name type="scientific">Candidatus Dactylopiibacterium carminicum</name>
    <dbReference type="NCBI Taxonomy" id="857335"/>
    <lineage>
        <taxon>Bacteria</taxon>
        <taxon>Pseudomonadati</taxon>
        <taxon>Pseudomonadota</taxon>
        <taxon>Betaproteobacteria</taxon>
        <taxon>Rhodocyclales</taxon>
        <taxon>Rhodocyclaceae</taxon>
        <taxon>Candidatus Dactylopiibacterium</taxon>
    </lineage>
</organism>
<evidence type="ECO:0000313" key="5">
    <source>
        <dbReference type="Proteomes" id="UP000623509"/>
    </source>
</evidence>
<evidence type="ECO:0000313" key="4">
    <source>
        <dbReference type="Proteomes" id="UP000216107"/>
    </source>
</evidence>
<accession>A0A272ET82</accession>
<evidence type="ECO:0000313" key="3">
    <source>
        <dbReference type="EMBL" id="PAS93311.1"/>
    </source>
</evidence>
<dbReference type="Pfam" id="PF13460">
    <property type="entry name" value="NAD_binding_10"/>
    <property type="match status" value="1"/>
</dbReference>
<reference evidence="2 5" key="1">
    <citation type="submission" date="2016-08" db="EMBL/GenBank/DDBJ databases">
        <title>Candidatus Dactylopiibacterium carminicum genome sequence.</title>
        <authorList>
            <person name="Ramirez-Puebla S.T."/>
            <person name="Ormeno-Orrillo E."/>
            <person name="Vera-Ponce De Leon A."/>
            <person name="Luis L."/>
            <person name="Sanchez-Flores A."/>
            <person name="Monica R."/>
            <person name="Martinez-Romero E."/>
        </authorList>
    </citation>
    <scope>NUCLEOTIDE SEQUENCE [LARGE SCALE GENOMIC DNA]</scope>
    <source>
        <strain evidence="2">END1</strain>
    </source>
</reference>
<dbReference type="AlphaFoldDB" id="A0A272ET82"/>
<evidence type="ECO:0000259" key="1">
    <source>
        <dbReference type="Pfam" id="PF13460"/>
    </source>
</evidence>
<dbReference type="SUPFAM" id="SSF51735">
    <property type="entry name" value="NAD(P)-binding Rossmann-fold domains"/>
    <property type="match status" value="1"/>
</dbReference>
<dbReference type="PANTHER" id="PTHR43781:SF1">
    <property type="entry name" value="SACCHAROPINE DEHYDROGENASE"/>
    <property type="match status" value="1"/>
</dbReference>
<dbReference type="EMBL" id="MDUX01000023">
    <property type="protein sequence ID" value="KAF7599320.1"/>
    <property type="molecule type" value="Genomic_DNA"/>
</dbReference>
<evidence type="ECO:0000313" key="2">
    <source>
        <dbReference type="EMBL" id="KAF7599320.1"/>
    </source>
</evidence>